<accession>A0AAN8IFT3</accession>
<evidence type="ECO:0000256" key="1">
    <source>
        <dbReference type="SAM" id="MobiDB-lite"/>
    </source>
</evidence>
<comment type="caution">
    <text evidence="3">The sequence shown here is derived from an EMBL/GenBank/DDBJ whole genome shotgun (WGS) entry which is preliminary data.</text>
</comment>
<feature type="chain" id="PRO_5042826247" evidence="2">
    <location>
        <begin position="20"/>
        <end position="181"/>
    </location>
</feature>
<dbReference type="EMBL" id="WIXE01021625">
    <property type="protein sequence ID" value="KAK5968223.1"/>
    <property type="molecule type" value="Genomic_DNA"/>
</dbReference>
<evidence type="ECO:0000313" key="3">
    <source>
        <dbReference type="EMBL" id="KAK5968223.1"/>
    </source>
</evidence>
<protein>
    <submittedName>
        <fullName evidence="3">Uncharacterized protein</fullName>
    </submittedName>
</protein>
<feature type="compositionally biased region" description="Polar residues" evidence="1">
    <location>
        <begin position="39"/>
        <end position="57"/>
    </location>
</feature>
<gene>
    <name evidence="3" type="ORF">GCK32_012469</name>
</gene>
<feature type="region of interest" description="Disordered" evidence="1">
    <location>
        <begin position="33"/>
        <end position="116"/>
    </location>
</feature>
<feature type="compositionally biased region" description="Polar residues" evidence="1">
    <location>
        <begin position="72"/>
        <end position="82"/>
    </location>
</feature>
<feature type="signal peptide" evidence="2">
    <location>
        <begin position="1"/>
        <end position="19"/>
    </location>
</feature>
<keyword evidence="4" id="KW-1185">Reference proteome</keyword>
<dbReference type="Proteomes" id="UP001331761">
    <property type="component" value="Unassembled WGS sequence"/>
</dbReference>
<proteinExistence type="predicted"/>
<organism evidence="3 4">
    <name type="scientific">Trichostrongylus colubriformis</name>
    <name type="common">Black scour worm</name>
    <dbReference type="NCBI Taxonomy" id="6319"/>
    <lineage>
        <taxon>Eukaryota</taxon>
        <taxon>Metazoa</taxon>
        <taxon>Ecdysozoa</taxon>
        <taxon>Nematoda</taxon>
        <taxon>Chromadorea</taxon>
        <taxon>Rhabditida</taxon>
        <taxon>Rhabditina</taxon>
        <taxon>Rhabditomorpha</taxon>
        <taxon>Strongyloidea</taxon>
        <taxon>Trichostrongylidae</taxon>
        <taxon>Trichostrongylus</taxon>
    </lineage>
</organism>
<keyword evidence="2" id="KW-0732">Signal</keyword>
<evidence type="ECO:0000256" key="2">
    <source>
        <dbReference type="SAM" id="SignalP"/>
    </source>
</evidence>
<dbReference type="AlphaFoldDB" id="A0AAN8IFT3"/>
<evidence type="ECO:0000313" key="4">
    <source>
        <dbReference type="Proteomes" id="UP001331761"/>
    </source>
</evidence>
<name>A0AAN8IFT3_TRICO</name>
<reference evidence="3 4" key="1">
    <citation type="submission" date="2019-10" db="EMBL/GenBank/DDBJ databases">
        <title>Assembly and Annotation for the nematode Trichostrongylus colubriformis.</title>
        <authorList>
            <person name="Martin J."/>
        </authorList>
    </citation>
    <scope>NUCLEOTIDE SEQUENCE [LARGE SCALE GENOMIC DNA]</scope>
    <source>
        <strain evidence="3">G859</strain>
        <tissue evidence="3">Whole worm</tissue>
    </source>
</reference>
<sequence>MYRYALAAIIVFVAASVDSRPVQEDIEVELEATAPPIALSTSPTNDSAQSNDTQKGPQKSPGEPEPIGFPGVTNNVAPWSSNGGYGTGAPNGPPTPMEPGPNGWQGPTGVHNGRQDSMGGYGCRSCGGHGHGYSSSGGYNGWPGLNACINPVGAHLPHDLWRAIEPYDICVAQSAESLIKI</sequence>